<feature type="non-terminal residue" evidence="1">
    <location>
        <position position="128"/>
    </location>
</feature>
<dbReference type="SUPFAM" id="SSF48208">
    <property type="entry name" value="Six-hairpin glycosidases"/>
    <property type="match status" value="1"/>
</dbReference>
<name>W1XJ28_9ZZZZ</name>
<comment type="caution">
    <text evidence="1">The sequence shown here is derived from an EMBL/GenBank/DDBJ whole genome shotgun (WGS) entry which is preliminary data.</text>
</comment>
<dbReference type="InterPro" id="IPR008928">
    <property type="entry name" value="6-hairpin_glycosidase_sf"/>
</dbReference>
<protein>
    <submittedName>
        <fullName evidence="1">Uncharacterized protein</fullName>
    </submittedName>
</protein>
<proteinExistence type="predicted"/>
<reference evidence="1" key="1">
    <citation type="submission" date="2013-12" db="EMBL/GenBank/DDBJ databases">
        <title>A Varibaculum cambriense genome reconstructed from a premature infant gut community with otherwise low bacterial novelty that shifts toward anaerobic metabolism during the third week of life.</title>
        <authorList>
            <person name="Brown C.T."/>
            <person name="Sharon I."/>
            <person name="Thomas B.C."/>
            <person name="Castelle C.J."/>
            <person name="Morowitz M.J."/>
            <person name="Banfield J.F."/>
        </authorList>
    </citation>
    <scope>NUCLEOTIDE SEQUENCE</scope>
</reference>
<dbReference type="EMBL" id="AZMM01015219">
    <property type="protein sequence ID" value="ETJ30267.1"/>
    <property type="molecule type" value="Genomic_DNA"/>
</dbReference>
<accession>W1XJ28</accession>
<gene>
    <name evidence="1" type="ORF">Q604_UNBC15219G0001</name>
</gene>
<evidence type="ECO:0000313" key="1">
    <source>
        <dbReference type="EMBL" id="ETJ30267.1"/>
    </source>
</evidence>
<organism evidence="1">
    <name type="scientific">human gut metagenome</name>
    <dbReference type="NCBI Taxonomy" id="408170"/>
    <lineage>
        <taxon>unclassified sequences</taxon>
        <taxon>metagenomes</taxon>
        <taxon>organismal metagenomes</taxon>
    </lineage>
</organism>
<sequence length="128" mass="14755">KSYLSLNPDKYPNYRLLIHSAKLKNEIKSHYTKDEIQGLLTLTENTRKLTLTEKPWGTFILASTFEDDKTAAETHYDAVWLRDSLWGYMALVSDQGNSVAAKKVLLTLWDYMSTPDQIKRMQDVISNP</sequence>
<dbReference type="AlphaFoldDB" id="W1XJ28"/>
<dbReference type="GO" id="GO:0005975">
    <property type="term" value="P:carbohydrate metabolic process"/>
    <property type="evidence" value="ECO:0007669"/>
    <property type="project" value="InterPro"/>
</dbReference>
<feature type="non-terminal residue" evidence="1">
    <location>
        <position position="1"/>
    </location>
</feature>